<feature type="transmembrane region" description="Helical" evidence="7">
    <location>
        <begin position="184"/>
        <end position="203"/>
    </location>
</feature>
<evidence type="ECO:0000256" key="4">
    <source>
        <dbReference type="ARBA" id="ARBA00022692"/>
    </source>
</evidence>
<dbReference type="Proteomes" id="UP000266177">
    <property type="component" value="Unassembled WGS sequence"/>
</dbReference>
<evidence type="ECO:0000256" key="1">
    <source>
        <dbReference type="ARBA" id="ARBA00004651"/>
    </source>
</evidence>
<proteinExistence type="inferred from homology"/>
<feature type="transmembrane region" description="Helical" evidence="7">
    <location>
        <begin position="284"/>
        <end position="310"/>
    </location>
</feature>
<feature type="transmembrane region" description="Helical" evidence="7">
    <location>
        <begin position="12"/>
        <end position="30"/>
    </location>
</feature>
<feature type="domain" description="ABC transmembrane type-1" evidence="8">
    <location>
        <begin position="98"/>
        <end position="303"/>
    </location>
</feature>
<evidence type="ECO:0000259" key="8">
    <source>
        <dbReference type="PROSITE" id="PS50928"/>
    </source>
</evidence>
<reference evidence="9 10" key="1">
    <citation type="submission" date="2018-09" db="EMBL/GenBank/DDBJ databases">
        <title>Paenibacillus SK2017-BO5.</title>
        <authorList>
            <person name="Piskunova J.V."/>
            <person name="Dubiley S.A."/>
            <person name="Severinov K.V."/>
        </authorList>
    </citation>
    <scope>NUCLEOTIDE SEQUENCE [LARGE SCALE GENOMIC DNA]</scope>
    <source>
        <strain evidence="9 10">BO5</strain>
    </source>
</reference>
<dbReference type="CDD" id="cd06261">
    <property type="entry name" value="TM_PBP2"/>
    <property type="match status" value="1"/>
</dbReference>
<keyword evidence="4 7" id="KW-0812">Transmembrane</keyword>
<evidence type="ECO:0000256" key="7">
    <source>
        <dbReference type="RuleBase" id="RU363032"/>
    </source>
</evidence>
<dbReference type="InterPro" id="IPR000515">
    <property type="entry name" value="MetI-like"/>
</dbReference>
<evidence type="ECO:0000256" key="3">
    <source>
        <dbReference type="ARBA" id="ARBA00022475"/>
    </source>
</evidence>
<dbReference type="OrthoDB" id="9773683at2"/>
<dbReference type="SUPFAM" id="SSF161098">
    <property type="entry name" value="MetI-like"/>
    <property type="match status" value="1"/>
</dbReference>
<feature type="transmembrane region" description="Helical" evidence="7">
    <location>
        <begin position="242"/>
        <end position="264"/>
    </location>
</feature>
<evidence type="ECO:0000313" key="10">
    <source>
        <dbReference type="Proteomes" id="UP000266177"/>
    </source>
</evidence>
<keyword evidence="2 7" id="KW-0813">Transport</keyword>
<name>A0A3A3G8L6_PANTH</name>
<dbReference type="Pfam" id="PF19300">
    <property type="entry name" value="BPD_transp_1_N"/>
    <property type="match status" value="1"/>
</dbReference>
<dbReference type="RefSeq" id="WP_119796716.1">
    <property type="nucleotide sequence ID" value="NZ_QYZD01000061.1"/>
</dbReference>
<dbReference type="Pfam" id="PF00528">
    <property type="entry name" value="BPD_transp_1"/>
    <property type="match status" value="1"/>
</dbReference>
<dbReference type="InterPro" id="IPR035906">
    <property type="entry name" value="MetI-like_sf"/>
</dbReference>
<comment type="subcellular location">
    <subcellularLocation>
        <location evidence="1 7">Cell membrane</location>
        <topology evidence="1 7">Multi-pass membrane protein</topology>
    </subcellularLocation>
</comment>
<keyword evidence="3" id="KW-1003">Cell membrane</keyword>
<dbReference type="PANTHER" id="PTHR43163">
    <property type="entry name" value="DIPEPTIDE TRANSPORT SYSTEM PERMEASE PROTEIN DPPB-RELATED"/>
    <property type="match status" value="1"/>
</dbReference>
<dbReference type="PROSITE" id="PS50928">
    <property type="entry name" value="ABC_TM1"/>
    <property type="match status" value="1"/>
</dbReference>
<feature type="transmembrane region" description="Helical" evidence="7">
    <location>
        <begin position="137"/>
        <end position="164"/>
    </location>
</feature>
<dbReference type="AlphaFoldDB" id="A0A3A3G8L6"/>
<comment type="similarity">
    <text evidence="7">Belongs to the binding-protein-dependent transport system permease family.</text>
</comment>
<protein>
    <submittedName>
        <fullName evidence="9">ABC transporter permease</fullName>
    </submittedName>
</protein>
<dbReference type="InterPro" id="IPR045621">
    <property type="entry name" value="BPD_transp_1_N"/>
</dbReference>
<dbReference type="PANTHER" id="PTHR43163:SF6">
    <property type="entry name" value="DIPEPTIDE TRANSPORT SYSTEM PERMEASE PROTEIN DPPB-RELATED"/>
    <property type="match status" value="1"/>
</dbReference>
<evidence type="ECO:0000256" key="6">
    <source>
        <dbReference type="ARBA" id="ARBA00023136"/>
    </source>
</evidence>
<accession>A0A3A3G8L6</accession>
<organism evidence="9 10">
    <name type="scientific">Paenibacillus thiaminolyticus</name>
    <name type="common">Bacillus thiaminolyticus</name>
    <dbReference type="NCBI Taxonomy" id="49283"/>
    <lineage>
        <taxon>Bacteria</taxon>
        <taxon>Bacillati</taxon>
        <taxon>Bacillota</taxon>
        <taxon>Bacilli</taxon>
        <taxon>Bacillales</taxon>
        <taxon>Paenibacillaceae</taxon>
        <taxon>Paenibacillus</taxon>
    </lineage>
</organism>
<evidence type="ECO:0000256" key="5">
    <source>
        <dbReference type="ARBA" id="ARBA00022989"/>
    </source>
</evidence>
<dbReference type="EMBL" id="QYZD01000061">
    <property type="protein sequence ID" value="RJG16121.1"/>
    <property type="molecule type" value="Genomic_DNA"/>
</dbReference>
<keyword evidence="5 7" id="KW-1133">Transmembrane helix</keyword>
<gene>
    <name evidence="9" type="ORF">DQX05_28995</name>
</gene>
<comment type="caution">
    <text evidence="9">The sequence shown here is derived from an EMBL/GenBank/DDBJ whole genome shotgun (WGS) entry which is preliminary data.</text>
</comment>
<keyword evidence="6 7" id="KW-0472">Membrane</keyword>
<evidence type="ECO:0000313" key="9">
    <source>
        <dbReference type="EMBL" id="RJG16121.1"/>
    </source>
</evidence>
<dbReference type="Gene3D" id="1.10.3720.10">
    <property type="entry name" value="MetI-like"/>
    <property type="match status" value="1"/>
</dbReference>
<evidence type="ECO:0000256" key="2">
    <source>
        <dbReference type="ARBA" id="ARBA00022448"/>
    </source>
</evidence>
<dbReference type="GO" id="GO:0055085">
    <property type="term" value="P:transmembrane transport"/>
    <property type="evidence" value="ECO:0007669"/>
    <property type="project" value="InterPro"/>
</dbReference>
<feature type="transmembrane region" description="Helical" evidence="7">
    <location>
        <begin position="104"/>
        <end position="125"/>
    </location>
</feature>
<sequence>MRKYLFSRAGEAVIVLLIVSLIVFIFIRLLPGDPAMALYGDQIQKLTPADQLRIRANLGLDQPLYRQYVKWLQGILQGDWGRSYLNGERVDILIGQAVGPTVQLMLAGTLLTLLLSLLFGTMTGLRPSSKMDRTVTAVSLVLMSFPTFYLALCLILVFSIALQWFPIAGMGSSAEGWIGRLRHLALPAAALALSHLGYYIRLFRNHVTVINDKEFVRALRMRGVSRYRIIFRHMLPNAALPFLSYIGMSLSLTFAGSVVIETLFSWPGLGMLALKSAQSHDYPVLLAAILLSTFVVVAGSLIIDLFCAWYHPQIRRQLLSGGRAQ</sequence>
<dbReference type="GO" id="GO:0005886">
    <property type="term" value="C:plasma membrane"/>
    <property type="evidence" value="ECO:0007669"/>
    <property type="project" value="UniProtKB-SubCell"/>
</dbReference>